<dbReference type="AlphaFoldDB" id="A0A8S2D9M3"/>
<protein>
    <submittedName>
        <fullName evidence="1">Uncharacterized protein</fullName>
    </submittedName>
</protein>
<reference evidence="1" key="1">
    <citation type="submission" date="2021-02" db="EMBL/GenBank/DDBJ databases">
        <authorList>
            <person name="Nowell W R."/>
        </authorList>
    </citation>
    <scope>NUCLEOTIDE SEQUENCE</scope>
</reference>
<dbReference type="EMBL" id="CAJOBA010002894">
    <property type="protein sequence ID" value="CAF3663118.1"/>
    <property type="molecule type" value="Genomic_DNA"/>
</dbReference>
<accession>A0A8S2D9M3</accession>
<comment type="caution">
    <text evidence="1">The sequence shown here is derived from an EMBL/GenBank/DDBJ whole genome shotgun (WGS) entry which is preliminary data.</text>
</comment>
<evidence type="ECO:0000313" key="3">
    <source>
        <dbReference type="Proteomes" id="UP000677228"/>
    </source>
</evidence>
<evidence type="ECO:0000313" key="1">
    <source>
        <dbReference type="EMBL" id="CAF0879204.1"/>
    </source>
</evidence>
<sequence>MQRWKNFNIEKKLCSDITNIIVEKLTDDSQRDNINPSNVRYRPFYNIVHHLQLLQYLYNTNAQNCQSAPATSLCLDYLLLHGINIDNEINRSIAKYSLISFRKKIAIRTSQICKQRDTVEHYLKNRCVIVEQFYHSKIKDTHATSEDSD</sequence>
<dbReference type="Proteomes" id="UP000677228">
    <property type="component" value="Unassembled WGS sequence"/>
</dbReference>
<proteinExistence type="predicted"/>
<gene>
    <name evidence="1" type="ORF">OVA965_LOCUS8531</name>
    <name evidence="2" type="ORF">TMI583_LOCUS8527</name>
</gene>
<dbReference type="Proteomes" id="UP000682733">
    <property type="component" value="Unassembled WGS sequence"/>
</dbReference>
<name>A0A8S2D9M3_9BILA</name>
<organism evidence="1 3">
    <name type="scientific">Didymodactylos carnosus</name>
    <dbReference type="NCBI Taxonomy" id="1234261"/>
    <lineage>
        <taxon>Eukaryota</taxon>
        <taxon>Metazoa</taxon>
        <taxon>Spiralia</taxon>
        <taxon>Gnathifera</taxon>
        <taxon>Rotifera</taxon>
        <taxon>Eurotatoria</taxon>
        <taxon>Bdelloidea</taxon>
        <taxon>Philodinida</taxon>
        <taxon>Philodinidae</taxon>
        <taxon>Didymodactylos</taxon>
    </lineage>
</organism>
<dbReference type="EMBL" id="CAJNOK010002893">
    <property type="protein sequence ID" value="CAF0879204.1"/>
    <property type="molecule type" value="Genomic_DNA"/>
</dbReference>
<evidence type="ECO:0000313" key="2">
    <source>
        <dbReference type="EMBL" id="CAF3663118.1"/>
    </source>
</evidence>